<sequence>MSHNETRATPAASSLMELLLRSGEALQNRQALSTLIVTAVGAVLLIMASASTGQGVVIALGGLLALVLVHSGLSAAGIQLMDQALGGQPRPMAAALLDGLFAAGKLLCLALLAGLGLAVGLLVLAVALLLCKIPVLGSLLITVLLPAGVLTVAFVYAALYFSMAMVGPAVWSGSSIRHAVSTLYVLATQRLVQTALGVVLHTVLMTLISSMLVGFISFGVLTVGGMSAGILASNNLQGFGMHMLMRAMSGMGGDNGLLLGAGFGLGILGALVAASLLSMFILGLNRLFLHLTAELDVSSADAGLSEQIQRAKERARQLQEDARRRAAEARERAEQGRLNPGPTSPGAPTAAPQVVATSPAPAALSCRHCQAPVEAGDRFCENCGQSLV</sequence>
<dbReference type="RefSeq" id="WP_273926212.1">
    <property type="nucleotide sequence ID" value="NZ_JAQSIO010000002.1"/>
</dbReference>
<feature type="transmembrane region" description="Helical" evidence="2">
    <location>
        <begin position="215"/>
        <end position="236"/>
    </location>
</feature>
<reference evidence="4 5" key="1">
    <citation type="submission" date="2023-02" db="EMBL/GenBank/DDBJ databases">
        <title>Bacterial whole genome sequence for Curvibacter sp. HBC28.</title>
        <authorList>
            <person name="Le V."/>
            <person name="Ko S.-R."/>
            <person name="Ahn C.-Y."/>
            <person name="Oh H.-M."/>
        </authorList>
    </citation>
    <scope>NUCLEOTIDE SEQUENCE [LARGE SCALE GENOMIC DNA]</scope>
    <source>
        <strain evidence="4 5">HBC28</strain>
    </source>
</reference>
<feature type="transmembrane region" description="Helical" evidence="2">
    <location>
        <begin position="57"/>
        <end position="80"/>
    </location>
</feature>
<evidence type="ECO:0000313" key="5">
    <source>
        <dbReference type="Proteomes" id="UP001528672"/>
    </source>
</evidence>
<dbReference type="EMBL" id="JAQSIO010000002">
    <property type="protein sequence ID" value="MDD0814574.1"/>
    <property type="molecule type" value="Genomic_DNA"/>
</dbReference>
<evidence type="ECO:0000256" key="1">
    <source>
        <dbReference type="SAM" id="MobiDB-lite"/>
    </source>
</evidence>
<protein>
    <submittedName>
        <fullName evidence="4">Zinc ribbon domain-containing protein</fullName>
    </submittedName>
</protein>
<proteinExistence type="predicted"/>
<feature type="transmembrane region" description="Helical" evidence="2">
    <location>
        <begin position="143"/>
        <end position="171"/>
    </location>
</feature>
<feature type="domain" description="Zinc-ribbon" evidence="3">
    <location>
        <begin position="366"/>
        <end position="387"/>
    </location>
</feature>
<keyword evidence="2" id="KW-1133">Transmembrane helix</keyword>
<keyword evidence="2" id="KW-0472">Membrane</keyword>
<feature type="transmembrane region" description="Helical" evidence="2">
    <location>
        <begin position="31"/>
        <end position="50"/>
    </location>
</feature>
<feature type="compositionally biased region" description="Low complexity" evidence="1">
    <location>
        <begin position="336"/>
        <end position="352"/>
    </location>
</feature>
<name>A0ABT5MFB1_9BURK</name>
<dbReference type="Proteomes" id="UP001528672">
    <property type="component" value="Unassembled WGS sequence"/>
</dbReference>
<feature type="transmembrane region" description="Helical" evidence="2">
    <location>
        <begin position="256"/>
        <end position="282"/>
    </location>
</feature>
<feature type="compositionally biased region" description="Basic and acidic residues" evidence="1">
    <location>
        <begin position="313"/>
        <end position="335"/>
    </location>
</feature>
<comment type="caution">
    <text evidence="4">The sequence shown here is derived from an EMBL/GenBank/DDBJ whole genome shotgun (WGS) entry which is preliminary data.</text>
</comment>
<dbReference type="Pfam" id="PF13240">
    <property type="entry name" value="Zn_Ribbon_1"/>
    <property type="match status" value="1"/>
</dbReference>
<evidence type="ECO:0000313" key="4">
    <source>
        <dbReference type="EMBL" id="MDD0814574.1"/>
    </source>
</evidence>
<organism evidence="4 5">
    <name type="scientific">Curvibacter microcysteis</name>
    <dbReference type="NCBI Taxonomy" id="3026419"/>
    <lineage>
        <taxon>Bacteria</taxon>
        <taxon>Pseudomonadati</taxon>
        <taxon>Pseudomonadota</taxon>
        <taxon>Betaproteobacteria</taxon>
        <taxon>Burkholderiales</taxon>
        <taxon>Comamonadaceae</taxon>
        <taxon>Curvibacter</taxon>
    </lineage>
</organism>
<accession>A0ABT5MFB1</accession>
<keyword evidence="5" id="KW-1185">Reference proteome</keyword>
<feature type="transmembrane region" description="Helical" evidence="2">
    <location>
        <begin position="100"/>
        <end position="131"/>
    </location>
</feature>
<evidence type="ECO:0000256" key="2">
    <source>
        <dbReference type="SAM" id="Phobius"/>
    </source>
</evidence>
<dbReference type="InterPro" id="IPR026870">
    <property type="entry name" value="Zinc_ribbon_dom"/>
</dbReference>
<gene>
    <name evidence="4" type="ORF">PSQ39_08030</name>
</gene>
<evidence type="ECO:0000259" key="3">
    <source>
        <dbReference type="Pfam" id="PF13240"/>
    </source>
</evidence>
<keyword evidence="2" id="KW-0812">Transmembrane</keyword>
<feature type="region of interest" description="Disordered" evidence="1">
    <location>
        <begin position="313"/>
        <end position="355"/>
    </location>
</feature>